<evidence type="ECO:0000313" key="2">
    <source>
        <dbReference type="EMBL" id="GBN41976.1"/>
    </source>
</evidence>
<protein>
    <submittedName>
        <fullName evidence="2">Uncharacterized protein</fullName>
    </submittedName>
</protein>
<dbReference type="Proteomes" id="UP000499080">
    <property type="component" value="Unassembled WGS sequence"/>
</dbReference>
<keyword evidence="1" id="KW-1133">Transmembrane helix</keyword>
<evidence type="ECO:0000256" key="1">
    <source>
        <dbReference type="SAM" id="Phobius"/>
    </source>
</evidence>
<dbReference type="PROSITE" id="PS51257">
    <property type="entry name" value="PROKAR_LIPOPROTEIN"/>
    <property type="match status" value="1"/>
</dbReference>
<name>A0A4Y2NW50_ARAVE</name>
<dbReference type="EMBL" id="BGPR01009739">
    <property type="protein sequence ID" value="GBN41976.1"/>
    <property type="molecule type" value="Genomic_DNA"/>
</dbReference>
<comment type="caution">
    <text evidence="2">The sequence shown here is derived from an EMBL/GenBank/DDBJ whole genome shotgun (WGS) entry which is preliminary data.</text>
</comment>
<gene>
    <name evidence="2" type="ORF">AVEN_258022_1</name>
</gene>
<sequence>MDEKVSCCIGGMITGPVIFFSACLMVKFMDDKSTVYFMFLILTGSGHGVLWASVYELYKLVPRPVFDRYCQRVLGPLLTVYSSVASAYIGYHIGWRFSLAMMTFVPAGIYVTYKGFKKGITDISFLISYR</sequence>
<feature type="transmembrane region" description="Helical" evidence="1">
    <location>
        <begin position="69"/>
        <end position="89"/>
    </location>
</feature>
<dbReference type="OrthoDB" id="10592027at2759"/>
<dbReference type="AlphaFoldDB" id="A0A4Y2NW50"/>
<feature type="transmembrane region" description="Helical" evidence="1">
    <location>
        <begin position="7"/>
        <end position="29"/>
    </location>
</feature>
<feature type="transmembrane region" description="Helical" evidence="1">
    <location>
        <begin position="35"/>
        <end position="57"/>
    </location>
</feature>
<keyword evidence="1" id="KW-0812">Transmembrane</keyword>
<keyword evidence="1" id="KW-0472">Membrane</keyword>
<keyword evidence="3" id="KW-1185">Reference proteome</keyword>
<accession>A0A4Y2NW50</accession>
<reference evidence="2 3" key="1">
    <citation type="journal article" date="2019" name="Sci. Rep.">
        <title>Orb-weaving spider Araneus ventricosus genome elucidates the spidroin gene catalogue.</title>
        <authorList>
            <person name="Kono N."/>
            <person name="Nakamura H."/>
            <person name="Ohtoshi R."/>
            <person name="Moran D.A.P."/>
            <person name="Shinohara A."/>
            <person name="Yoshida Y."/>
            <person name="Fujiwara M."/>
            <person name="Mori M."/>
            <person name="Tomita M."/>
            <person name="Arakawa K."/>
        </authorList>
    </citation>
    <scope>NUCLEOTIDE SEQUENCE [LARGE SCALE GENOMIC DNA]</scope>
</reference>
<organism evidence="2 3">
    <name type="scientific">Araneus ventricosus</name>
    <name type="common">Orbweaver spider</name>
    <name type="synonym">Epeira ventricosa</name>
    <dbReference type="NCBI Taxonomy" id="182803"/>
    <lineage>
        <taxon>Eukaryota</taxon>
        <taxon>Metazoa</taxon>
        <taxon>Ecdysozoa</taxon>
        <taxon>Arthropoda</taxon>
        <taxon>Chelicerata</taxon>
        <taxon>Arachnida</taxon>
        <taxon>Araneae</taxon>
        <taxon>Araneomorphae</taxon>
        <taxon>Entelegynae</taxon>
        <taxon>Araneoidea</taxon>
        <taxon>Araneidae</taxon>
        <taxon>Araneus</taxon>
    </lineage>
</organism>
<proteinExistence type="predicted"/>
<evidence type="ECO:0000313" key="3">
    <source>
        <dbReference type="Proteomes" id="UP000499080"/>
    </source>
</evidence>